<feature type="transmembrane region" description="Helical" evidence="9">
    <location>
        <begin position="387"/>
        <end position="409"/>
    </location>
</feature>
<dbReference type="PANTHER" id="PTHR48090">
    <property type="entry name" value="UNDECAPRENYL-PHOSPHATE 4-DEOXY-4-FORMAMIDO-L-ARABINOSE TRANSFERASE-RELATED"/>
    <property type="match status" value="1"/>
</dbReference>
<evidence type="ECO:0000313" key="11">
    <source>
        <dbReference type="EMBL" id="KAK3260666.1"/>
    </source>
</evidence>
<dbReference type="Gene3D" id="3.90.550.10">
    <property type="entry name" value="Spore Coat Polysaccharide Biosynthesis Protein SpsA, Chain A"/>
    <property type="match status" value="1"/>
</dbReference>
<dbReference type="Pfam" id="PF00535">
    <property type="entry name" value="Glycos_transf_2"/>
    <property type="match status" value="1"/>
</dbReference>
<comment type="caution">
    <text evidence="11">The sequence shown here is derived from an EMBL/GenBank/DDBJ whole genome shotgun (WGS) entry which is preliminary data.</text>
</comment>
<gene>
    <name evidence="11" type="ORF">CYMTET_30387</name>
</gene>
<evidence type="ECO:0000256" key="1">
    <source>
        <dbReference type="ARBA" id="ARBA00022475"/>
    </source>
</evidence>
<keyword evidence="6 9" id="KW-1133">Transmembrane helix</keyword>
<accession>A0AAE0FIY5</accession>
<dbReference type="SUPFAM" id="SSF53448">
    <property type="entry name" value="Nucleotide-diphospho-sugar transferases"/>
    <property type="match status" value="1"/>
</dbReference>
<keyword evidence="12" id="KW-1185">Reference proteome</keyword>
<evidence type="ECO:0000256" key="2">
    <source>
        <dbReference type="ARBA" id="ARBA00022676"/>
    </source>
</evidence>
<keyword evidence="2" id="KW-0328">Glycosyltransferase</keyword>
<reference evidence="11 12" key="1">
    <citation type="journal article" date="2015" name="Genome Biol. Evol.">
        <title>Comparative Genomics of a Bacterivorous Green Alga Reveals Evolutionary Causalities and Consequences of Phago-Mixotrophic Mode of Nutrition.</title>
        <authorList>
            <person name="Burns J.A."/>
            <person name="Paasch A."/>
            <person name="Narechania A."/>
            <person name="Kim E."/>
        </authorList>
    </citation>
    <scope>NUCLEOTIDE SEQUENCE [LARGE SCALE GENOMIC DNA]</scope>
    <source>
        <strain evidence="11 12">PLY_AMNH</strain>
    </source>
</reference>
<evidence type="ECO:0000256" key="9">
    <source>
        <dbReference type="SAM" id="Phobius"/>
    </source>
</evidence>
<evidence type="ECO:0000256" key="4">
    <source>
        <dbReference type="ARBA" id="ARBA00022692"/>
    </source>
</evidence>
<protein>
    <recommendedName>
        <fullName evidence="10">Glycosyltransferase 2-like domain-containing protein</fullName>
    </recommendedName>
</protein>
<keyword evidence="1" id="KW-1003">Cell membrane</keyword>
<dbReference type="InterPro" id="IPR001173">
    <property type="entry name" value="Glyco_trans_2-like"/>
</dbReference>
<feature type="region of interest" description="Disordered" evidence="8">
    <location>
        <begin position="1"/>
        <end position="30"/>
    </location>
</feature>
<evidence type="ECO:0000256" key="8">
    <source>
        <dbReference type="SAM" id="MobiDB-lite"/>
    </source>
</evidence>
<dbReference type="InterPro" id="IPR029044">
    <property type="entry name" value="Nucleotide-diphossugar_trans"/>
</dbReference>
<keyword evidence="5" id="KW-0448">Lipopolysaccharide biosynthesis</keyword>
<organism evidence="11 12">
    <name type="scientific">Cymbomonas tetramitiformis</name>
    <dbReference type="NCBI Taxonomy" id="36881"/>
    <lineage>
        <taxon>Eukaryota</taxon>
        <taxon>Viridiplantae</taxon>
        <taxon>Chlorophyta</taxon>
        <taxon>Pyramimonadophyceae</taxon>
        <taxon>Pyramimonadales</taxon>
        <taxon>Pyramimonadaceae</taxon>
        <taxon>Cymbomonas</taxon>
    </lineage>
</organism>
<name>A0AAE0FIY5_9CHLO</name>
<evidence type="ECO:0000256" key="6">
    <source>
        <dbReference type="ARBA" id="ARBA00022989"/>
    </source>
</evidence>
<feature type="domain" description="Glycosyltransferase 2-like" evidence="10">
    <location>
        <begin position="110"/>
        <end position="232"/>
    </location>
</feature>
<feature type="transmembrane region" description="Helical" evidence="9">
    <location>
        <begin position="312"/>
        <end position="330"/>
    </location>
</feature>
<dbReference type="PANTHER" id="PTHR48090:SF3">
    <property type="entry name" value="UNDECAPRENYL-PHOSPHATE 4-DEOXY-4-FORMAMIDO-L-ARABINOSE TRANSFERASE"/>
    <property type="match status" value="1"/>
</dbReference>
<evidence type="ECO:0000259" key="10">
    <source>
        <dbReference type="Pfam" id="PF00535"/>
    </source>
</evidence>
<dbReference type="GO" id="GO:0016757">
    <property type="term" value="F:glycosyltransferase activity"/>
    <property type="evidence" value="ECO:0007669"/>
    <property type="project" value="UniProtKB-KW"/>
</dbReference>
<dbReference type="InterPro" id="IPR050256">
    <property type="entry name" value="Glycosyltransferase_2"/>
</dbReference>
<proteinExistence type="predicted"/>
<evidence type="ECO:0000256" key="3">
    <source>
        <dbReference type="ARBA" id="ARBA00022679"/>
    </source>
</evidence>
<keyword evidence="7 9" id="KW-0472">Membrane</keyword>
<evidence type="ECO:0000313" key="12">
    <source>
        <dbReference type="Proteomes" id="UP001190700"/>
    </source>
</evidence>
<dbReference type="Proteomes" id="UP001190700">
    <property type="component" value="Unassembled WGS sequence"/>
</dbReference>
<dbReference type="EMBL" id="LGRX02017520">
    <property type="protein sequence ID" value="KAK3260666.1"/>
    <property type="molecule type" value="Genomic_DNA"/>
</dbReference>
<dbReference type="GO" id="GO:0005886">
    <property type="term" value="C:plasma membrane"/>
    <property type="evidence" value="ECO:0007669"/>
    <property type="project" value="TreeGrafter"/>
</dbReference>
<evidence type="ECO:0000256" key="7">
    <source>
        <dbReference type="ARBA" id="ARBA00023136"/>
    </source>
</evidence>
<evidence type="ECO:0000256" key="5">
    <source>
        <dbReference type="ARBA" id="ARBA00022985"/>
    </source>
</evidence>
<keyword evidence="4 9" id="KW-0812">Transmembrane</keyword>
<dbReference type="AlphaFoldDB" id="A0AAE0FIY5"/>
<keyword evidence="3" id="KW-0808">Transferase</keyword>
<feature type="transmembrane region" description="Helical" evidence="9">
    <location>
        <begin position="342"/>
        <end position="367"/>
    </location>
</feature>
<sequence>MPFSNAGYSVNAAPKPFKTRTEGRQRRPQPSTCVYQILKEPRSSVKNPDRFRSFVFSKNLTLLGRRSSVTRASFHGDAVDRSKIFAQSASSQMRVSSSGDAEGWQGPDVSIIVHVFNEIQRVPLLVEGITNAMRDQRFRYEIICVDDGSTDGSAALLAALASETDGLSAIILRRNFGAAAALQAGFDHSRGQVIVTLEADLRNDPKDIPALLERLLEGGYDLVCGQRSTPQELSTLQQWCAGVASWMLSVVTGVESKYDRSTFKAWKSSLEALVRPFGDLHTLLAAGAQLEGASVAAVTVEEREQPVRTERGLWGAWQALRLLCTVAFLSRFRHNPTSFIKLLAAPILLLTCAVAASAAFTIYWHSYLGLLNAAQIAMPQLVLTLELLIAGVQLLCFGIVADMLPWNFFGMQRHMYRIRHIVGSANSRNAVNGDAARNGQQSAWEMQYAAVEGVDRGAPPYAVDNLFI</sequence>